<name>R7ZY05_9BACT</name>
<dbReference type="PATRIC" id="fig|1288963.3.peg.794"/>
<protein>
    <submittedName>
        <fullName evidence="1">Uncharacterized protein</fullName>
    </submittedName>
</protein>
<dbReference type="Proteomes" id="UP000013909">
    <property type="component" value="Unassembled WGS sequence"/>
</dbReference>
<dbReference type="STRING" id="1232681.ADIS_0795"/>
<dbReference type="SUPFAM" id="SSF49464">
    <property type="entry name" value="Carboxypeptidase regulatory domain-like"/>
    <property type="match status" value="1"/>
</dbReference>
<dbReference type="AlphaFoldDB" id="R7ZY05"/>
<organism evidence="1 2">
    <name type="scientific">Lunatimonas lonarensis</name>
    <dbReference type="NCBI Taxonomy" id="1232681"/>
    <lineage>
        <taxon>Bacteria</taxon>
        <taxon>Pseudomonadati</taxon>
        <taxon>Bacteroidota</taxon>
        <taxon>Cytophagia</taxon>
        <taxon>Cytophagales</taxon>
        <taxon>Cyclobacteriaceae</taxon>
    </lineage>
</organism>
<sequence length="561" mass="61294">MTPRQGILRMVGLIMLIGTLSPLRAQELPILEKKVSISADDESLENFLKRLSQTVGCIFSYSSSVIDVKRTFSGTFVEQPMRAILEEAFSGGVEAKQKGVYVILSPRQQSKNELVVSGYVVDETTGKPIRDATVYDPITLKSSITDEFGFFQLAIKNPNMDSVRLVVNKKNYGDTLLVNEQLNPFQKILLKTSEVDLEGVGKSLAKPMKDAWQWTKQSVGSTNLENVSDTIYRKFQVSLLPFIGTNRKLSGNVVNDYSFNVWGGFSAGTNKVELGGWFNANKGDVKYLQMAGLFNLVGGVMQGVQMAGITNVVLEDTHGVQGGGVGNVTFGSLQGVQLGGVVNLAIMEGKGAQLAGIANYAHSDLSGIQVAGILNVGNRINGSQIGLFNYADSISGVSIGLLSIVRRGYRQVEVGADEVLPLNFAFRTGTRKFYNILTAGFRPDFTDSVTWAFGYGVGTAPRLGKKLFMNIEVNSSQMNLANVAALNLINTVYVGLEYPFGKNLGVYLGPSLNWRIYDTRFQHHPDLFTYVQPRIQTENSFPVGNVASQLWFGGRAGLRFF</sequence>
<evidence type="ECO:0000313" key="1">
    <source>
        <dbReference type="EMBL" id="EON78898.1"/>
    </source>
</evidence>
<reference evidence="1 2" key="1">
    <citation type="submission" date="2013-02" db="EMBL/GenBank/DDBJ databases">
        <title>A novel strain isolated from Lonar lake, Maharashtra, India.</title>
        <authorList>
            <person name="Singh A."/>
        </authorList>
    </citation>
    <scope>NUCLEOTIDE SEQUENCE [LARGE SCALE GENOMIC DNA]</scope>
    <source>
        <strain evidence="1 2">AK24</strain>
    </source>
</reference>
<keyword evidence="2" id="KW-1185">Reference proteome</keyword>
<dbReference type="EMBL" id="AQHR01000022">
    <property type="protein sequence ID" value="EON78898.1"/>
    <property type="molecule type" value="Genomic_DNA"/>
</dbReference>
<accession>R7ZY05</accession>
<proteinExistence type="predicted"/>
<comment type="caution">
    <text evidence="1">The sequence shown here is derived from an EMBL/GenBank/DDBJ whole genome shotgun (WGS) entry which is preliminary data.</text>
</comment>
<dbReference type="InterPro" id="IPR008969">
    <property type="entry name" value="CarboxyPept-like_regulatory"/>
</dbReference>
<gene>
    <name evidence="1" type="ORF">ADIS_0795</name>
</gene>
<evidence type="ECO:0000313" key="2">
    <source>
        <dbReference type="Proteomes" id="UP000013909"/>
    </source>
</evidence>